<reference evidence="3" key="1">
    <citation type="submission" date="2020-08" db="EMBL/GenBank/DDBJ databases">
        <title>Genome sequencing and assembly of the red palm weevil Rhynchophorus ferrugineus.</title>
        <authorList>
            <person name="Dias G.B."/>
            <person name="Bergman C.M."/>
            <person name="Manee M."/>
        </authorList>
    </citation>
    <scope>NUCLEOTIDE SEQUENCE</scope>
    <source>
        <strain evidence="3">AA-2017</strain>
        <tissue evidence="3">Whole larva</tissue>
    </source>
</reference>
<dbReference type="GO" id="GO:0005737">
    <property type="term" value="C:cytoplasm"/>
    <property type="evidence" value="ECO:0007669"/>
    <property type="project" value="TreeGrafter"/>
</dbReference>
<dbReference type="PANTHER" id="PTHR45808:SF2">
    <property type="entry name" value="RHO GTPASE-ACTIVATING PROTEIN 68F"/>
    <property type="match status" value="1"/>
</dbReference>
<name>A0A834ME72_RHYFE</name>
<dbReference type="Proteomes" id="UP000625711">
    <property type="component" value="Unassembled WGS sequence"/>
</dbReference>
<dbReference type="PANTHER" id="PTHR45808">
    <property type="entry name" value="RHO GTPASE-ACTIVATING PROTEIN 68F"/>
    <property type="match status" value="1"/>
</dbReference>
<proteinExistence type="predicted"/>
<dbReference type="EMBL" id="JAACXV010011883">
    <property type="protein sequence ID" value="KAF7274904.1"/>
    <property type="molecule type" value="Genomic_DNA"/>
</dbReference>
<feature type="non-terminal residue" evidence="3">
    <location>
        <position position="1"/>
    </location>
</feature>
<evidence type="ECO:0000313" key="4">
    <source>
        <dbReference type="Proteomes" id="UP000625711"/>
    </source>
</evidence>
<dbReference type="InterPro" id="IPR008936">
    <property type="entry name" value="Rho_GTPase_activation_prot"/>
</dbReference>
<evidence type="ECO:0000256" key="1">
    <source>
        <dbReference type="SAM" id="MobiDB-lite"/>
    </source>
</evidence>
<dbReference type="PROSITE" id="PS50238">
    <property type="entry name" value="RHOGAP"/>
    <property type="match status" value="1"/>
</dbReference>
<dbReference type="InterPro" id="IPR000198">
    <property type="entry name" value="RhoGAP_dom"/>
</dbReference>
<dbReference type="GO" id="GO:0007264">
    <property type="term" value="P:small GTPase-mediated signal transduction"/>
    <property type="evidence" value="ECO:0007669"/>
    <property type="project" value="TreeGrafter"/>
</dbReference>
<accession>A0A834ME72</accession>
<dbReference type="GO" id="GO:0005096">
    <property type="term" value="F:GTPase activator activity"/>
    <property type="evidence" value="ECO:0007669"/>
    <property type="project" value="TreeGrafter"/>
</dbReference>
<sequence>MLKHGVVIRSARHLNTKSKEPVEVELKDKDGGTYTLTFASPKYAKQFIDSDRLPIYVPDQNRGIADKLLKLLEFEFATTPALESFNEKTLSSLKRQESRDSIESADSSTKSYKKSNSNLSLSVDEVMKRAIEYIEMNLNAEGLYSRSGTPDKTNKILKKLSKKKSTELDKYRNEVHDICNALMIYIKELPEPLVDYNTVETLAKIY</sequence>
<dbReference type="Pfam" id="PF00620">
    <property type="entry name" value="RhoGAP"/>
    <property type="match status" value="1"/>
</dbReference>
<protein>
    <recommendedName>
        <fullName evidence="2">Rho-GAP domain-containing protein</fullName>
    </recommendedName>
</protein>
<feature type="domain" description="Rho-GAP" evidence="2">
    <location>
        <begin position="117"/>
        <end position="206"/>
    </location>
</feature>
<gene>
    <name evidence="3" type="ORF">GWI33_012433</name>
</gene>
<comment type="caution">
    <text evidence="3">The sequence shown here is derived from an EMBL/GenBank/DDBJ whole genome shotgun (WGS) entry which is preliminary data.</text>
</comment>
<organism evidence="3 4">
    <name type="scientific">Rhynchophorus ferrugineus</name>
    <name type="common">Red palm weevil</name>
    <name type="synonym">Curculio ferrugineus</name>
    <dbReference type="NCBI Taxonomy" id="354439"/>
    <lineage>
        <taxon>Eukaryota</taxon>
        <taxon>Metazoa</taxon>
        <taxon>Ecdysozoa</taxon>
        <taxon>Arthropoda</taxon>
        <taxon>Hexapoda</taxon>
        <taxon>Insecta</taxon>
        <taxon>Pterygota</taxon>
        <taxon>Neoptera</taxon>
        <taxon>Endopterygota</taxon>
        <taxon>Coleoptera</taxon>
        <taxon>Polyphaga</taxon>
        <taxon>Cucujiformia</taxon>
        <taxon>Curculionidae</taxon>
        <taxon>Dryophthorinae</taxon>
        <taxon>Rhynchophorus</taxon>
    </lineage>
</organism>
<feature type="region of interest" description="Disordered" evidence="1">
    <location>
        <begin position="95"/>
        <end position="115"/>
    </location>
</feature>
<evidence type="ECO:0000313" key="3">
    <source>
        <dbReference type="EMBL" id="KAF7274904.1"/>
    </source>
</evidence>
<evidence type="ECO:0000259" key="2">
    <source>
        <dbReference type="PROSITE" id="PS50238"/>
    </source>
</evidence>
<dbReference type="SUPFAM" id="SSF48350">
    <property type="entry name" value="GTPase activation domain, GAP"/>
    <property type="match status" value="1"/>
</dbReference>
<dbReference type="AlphaFoldDB" id="A0A834ME72"/>
<dbReference type="Gene3D" id="1.10.555.10">
    <property type="entry name" value="Rho GTPase activation protein"/>
    <property type="match status" value="1"/>
</dbReference>
<keyword evidence="4" id="KW-1185">Reference proteome</keyword>